<evidence type="ECO:0000256" key="1">
    <source>
        <dbReference type="SAM" id="Phobius"/>
    </source>
</evidence>
<proteinExistence type="predicted"/>
<reference evidence="2 3" key="1">
    <citation type="submission" date="2013-01" db="EMBL/GenBank/DDBJ databases">
        <authorList>
            <person name="Harkins D.M."/>
            <person name="Durkin A.S."/>
            <person name="Brinkac L.M."/>
            <person name="Haft D.H."/>
            <person name="Selengut J.D."/>
            <person name="Sanka R."/>
            <person name="DePew J."/>
            <person name="Purushe J."/>
            <person name="Matthias M.A."/>
            <person name="Vinetz J.M."/>
            <person name="Sutton G.G."/>
            <person name="Nierman W.C."/>
            <person name="Fouts D.E."/>
        </authorList>
    </citation>
    <scope>NUCLEOTIDE SEQUENCE [LARGE SCALE GENOMIC DNA]</scope>
    <source>
        <strain evidence="2 3">HAI1536</strain>
    </source>
</reference>
<keyword evidence="1" id="KW-0472">Membrane</keyword>
<protein>
    <recommendedName>
        <fullName evidence="4">Cytochrome oxidase</fullName>
    </recommendedName>
</protein>
<dbReference type="RefSeq" id="WP_002179968.1">
    <property type="nucleotide sequence ID" value="NZ_AKWD02000057.1"/>
</dbReference>
<comment type="caution">
    <text evidence="2">The sequence shown here is derived from an EMBL/GenBank/DDBJ whole genome shotgun (WGS) entry which is preliminary data.</text>
</comment>
<evidence type="ECO:0008006" key="4">
    <source>
        <dbReference type="Google" id="ProtNLM"/>
    </source>
</evidence>
<evidence type="ECO:0000313" key="2">
    <source>
        <dbReference type="EMBL" id="EMO52439.1"/>
    </source>
</evidence>
<feature type="transmembrane region" description="Helical" evidence="1">
    <location>
        <begin position="58"/>
        <end position="79"/>
    </location>
</feature>
<name>M6VH32_9LEPT</name>
<evidence type="ECO:0000313" key="3">
    <source>
        <dbReference type="Proteomes" id="UP000012112"/>
    </source>
</evidence>
<keyword evidence="1" id="KW-0812">Transmembrane</keyword>
<dbReference type="OrthoDB" id="9900581at2"/>
<feature type="transmembrane region" description="Helical" evidence="1">
    <location>
        <begin position="124"/>
        <end position="143"/>
    </location>
</feature>
<accession>M6VH32</accession>
<keyword evidence="1" id="KW-1133">Transmembrane helix</keyword>
<dbReference type="AlphaFoldDB" id="M6VH32"/>
<dbReference type="Proteomes" id="UP000012112">
    <property type="component" value="Unassembled WGS sequence"/>
</dbReference>
<gene>
    <name evidence="2" type="ORF">LEP1GSC172_0140</name>
</gene>
<dbReference type="EMBL" id="AKWD02000057">
    <property type="protein sequence ID" value="EMO52439.1"/>
    <property type="molecule type" value="Genomic_DNA"/>
</dbReference>
<sequence>MNTLNDIFLQQIVELFFYIIFGGISFAVVFIVISLTLTGFAFLFQWSKTDLILKLQNVFRFLFLLFVVGALGNSLWYFFLKERFYHAADVLTYFVPVIPFHSRYIDFECGGYLFDGIQMWHLRLLWFAWAIPCYGIGIFLFLIDYKKHLKQS</sequence>
<dbReference type="STRING" id="28182.GCA_001568325_03132"/>
<feature type="transmembrane region" description="Helical" evidence="1">
    <location>
        <begin position="15"/>
        <end position="46"/>
    </location>
</feature>
<organism evidence="2 3">
    <name type="scientific">Leptospira noguchii</name>
    <dbReference type="NCBI Taxonomy" id="28182"/>
    <lineage>
        <taxon>Bacteria</taxon>
        <taxon>Pseudomonadati</taxon>
        <taxon>Spirochaetota</taxon>
        <taxon>Spirochaetia</taxon>
        <taxon>Leptospirales</taxon>
        <taxon>Leptospiraceae</taxon>
        <taxon>Leptospira</taxon>
    </lineage>
</organism>